<gene>
    <name evidence="13" type="primary">AVEN_16604_1</name>
    <name evidence="13" type="ORF">TNCT_499721</name>
</gene>
<keyword evidence="7" id="KW-0472">Membrane</keyword>
<dbReference type="GO" id="GO:0015276">
    <property type="term" value="F:ligand-gated monoatomic ion channel activity"/>
    <property type="evidence" value="ECO:0007669"/>
    <property type="project" value="InterPro"/>
</dbReference>
<evidence type="ECO:0000259" key="12">
    <source>
        <dbReference type="SMART" id="SM00918"/>
    </source>
</evidence>
<reference evidence="13" key="1">
    <citation type="submission" date="2020-07" db="EMBL/GenBank/DDBJ databases">
        <title>Multicomponent nature underlies the extraordinary mechanical properties of spider dragline silk.</title>
        <authorList>
            <person name="Kono N."/>
            <person name="Nakamura H."/>
            <person name="Mori M."/>
            <person name="Yoshida Y."/>
            <person name="Ohtoshi R."/>
            <person name="Malay A.D."/>
            <person name="Moran D.A.P."/>
            <person name="Tomita M."/>
            <person name="Numata K."/>
            <person name="Arakawa K."/>
        </authorList>
    </citation>
    <scope>NUCLEOTIDE SEQUENCE</scope>
</reference>
<organism evidence="13 14">
    <name type="scientific">Trichonephila clavata</name>
    <name type="common">Joro spider</name>
    <name type="synonym">Nephila clavata</name>
    <dbReference type="NCBI Taxonomy" id="2740835"/>
    <lineage>
        <taxon>Eukaryota</taxon>
        <taxon>Metazoa</taxon>
        <taxon>Ecdysozoa</taxon>
        <taxon>Arthropoda</taxon>
        <taxon>Chelicerata</taxon>
        <taxon>Arachnida</taxon>
        <taxon>Araneae</taxon>
        <taxon>Araneomorphae</taxon>
        <taxon>Entelegynae</taxon>
        <taxon>Araneoidea</taxon>
        <taxon>Nephilidae</taxon>
        <taxon>Trichonephila</taxon>
    </lineage>
</organism>
<keyword evidence="3" id="KW-1003">Cell membrane</keyword>
<name>A0A8X6KTR5_TRICU</name>
<dbReference type="OrthoDB" id="5984008at2759"/>
<keyword evidence="8" id="KW-0675">Receptor</keyword>
<dbReference type="SUPFAM" id="SSF53850">
    <property type="entry name" value="Periplasmic binding protein-like II"/>
    <property type="match status" value="1"/>
</dbReference>
<dbReference type="Pfam" id="PF10613">
    <property type="entry name" value="Lig_chan-Glu_bd"/>
    <property type="match status" value="1"/>
</dbReference>
<dbReference type="PANTHER" id="PTHR42643:SF38">
    <property type="entry name" value="IONOTROPIC RECEPTOR 100A"/>
    <property type="match status" value="1"/>
</dbReference>
<evidence type="ECO:0000256" key="8">
    <source>
        <dbReference type="ARBA" id="ARBA00023170"/>
    </source>
</evidence>
<accession>A0A8X6KTR5</accession>
<evidence type="ECO:0000256" key="1">
    <source>
        <dbReference type="ARBA" id="ARBA00004651"/>
    </source>
</evidence>
<keyword evidence="11" id="KW-0407">Ion channel</keyword>
<proteinExistence type="predicted"/>
<evidence type="ECO:0000313" key="13">
    <source>
        <dbReference type="EMBL" id="GFQ82083.1"/>
    </source>
</evidence>
<dbReference type="SMART" id="SM00918">
    <property type="entry name" value="Lig_chan-Glu_bd"/>
    <property type="match status" value="1"/>
</dbReference>
<dbReference type="PANTHER" id="PTHR42643">
    <property type="entry name" value="IONOTROPIC RECEPTOR 20A-RELATED"/>
    <property type="match status" value="1"/>
</dbReference>
<dbReference type="Proteomes" id="UP000887116">
    <property type="component" value="Unassembled WGS sequence"/>
</dbReference>
<evidence type="ECO:0000256" key="4">
    <source>
        <dbReference type="ARBA" id="ARBA00022692"/>
    </source>
</evidence>
<feature type="domain" description="Ionotropic glutamate receptor L-glutamate and glycine-binding" evidence="12">
    <location>
        <begin position="14"/>
        <end position="75"/>
    </location>
</feature>
<evidence type="ECO:0000256" key="10">
    <source>
        <dbReference type="ARBA" id="ARBA00023286"/>
    </source>
</evidence>
<dbReference type="GO" id="GO:0005886">
    <property type="term" value="C:plasma membrane"/>
    <property type="evidence" value="ECO:0007669"/>
    <property type="project" value="UniProtKB-SubCell"/>
</dbReference>
<evidence type="ECO:0000256" key="3">
    <source>
        <dbReference type="ARBA" id="ARBA00022475"/>
    </source>
</evidence>
<evidence type="ECO:0000256" key="7">
    <source>
        <dbReference type="ARBA" id="ARBA00023136"/>
    </source>
</evidence>
<keyword evidence="9" id="KW-0325">Glycoprotein</keyword>
<keyword evidence="14" id="KW-1185">Reference proteome</keyword>
<evidence type="ECO:0000313" key="14">
    <source>
        <dbReference type="Proteomes" id="UP000887116"/>
    </source>
</evidence>
<dbReference type="InterPro" id="IPR052192">
    <property type="entry name" value="Insect_Ionotropic_Sensory_Rcpt"/>
</dbReference>
<sequence>MFPKNIRVAALNIPNVFQLNTIGDKIFADGSEGKLLQCLAEKLNFEYEVILSPDNQWGSRNENGTWNGIVGLVQNVKAGFAMPVLGITEERMKDLDFTPSYDLLEKIFATKEPGEMSKITSLHLSIYPKCLDLVHSDDPCSSSSVPKNDIQERHSLGWFLFGVGKHRFTSHGKCQRDPLEEGAAWFVAVDSYCPAFLVQHQFSVLPDLARENSLQENIRGVVEGGFEWKIQMSDTHRDRRSRIVTQK</sequence>
<dbReference type="Gene3D" id="3.40.190.10">
    <property type="entry name" value="Periplasmic binding protein-like II"/>
    <property type="match status" value="1"/>
</dbReference>
<keyword evidence="6" id="KW-0406">Ion transport</keyword>
<keyword evidence="4" id="KW-0812">Transmembrane</keyword>
<protein>
    <recommendedName>
        <fullName evidence="12">Ionotropic glutamate receptor L-glutamate and glycine-binding domain-containing protein</fullName>
    </recommendedName>
</protein>
<keyword evidence="10" id="KW-1071">Ligand-gated ion channel</keyword>
<dbReference type="EMBL" id="BMAO01012533">
    <property type="protein sequence ID" value="GFQ82083.1"/>
    <property type="molecule type" value="Genomic_DNA"/>
</dbReference>
<keyword evidence="5" id="KW-1133">Transmembrane helix</keyword>
<evidence type="ECO:0000256" key="2">
    <source>
        <dbReference type="ARBA" id="ARBA00022448"/>
    </source>
</evidence>
<keyword evidence="2" id="KW-0813">Transport</keyword>
<comment type="subcellular location">
    <subcellularLocation>
        <location evidence="1">Cell membrane</location>
        <topology evidence="1">Multi-pass membrane protein</topology>
    </subcellularLocation>
</comment>
<dbReference type="InterPro" id="IPR019594">
    <property type="entry name" value="Glu/Gly-bd"/>
</dbReference>
<evidence type="ECO:0000256" key="6">
    <source>
        <dbReference type="ARBA" id="ARBA00023065"/>
    </source>
</evidence>
<comment type="caution">
    <text evidence="13">The sequence shown here is derived from an EMBL/GenBank/DDBJ whole genome shotgun (WGS) entry which is preliminary data.</text>
</comment>
<evidence type="ECO:0000256" key="5">
    <source>
        <dbReference type="ARBA" id="ARBA00022989"/>
    </source>
</evidence>
<dbReference type="AlphaFoldDB" id="A0A8X6KTR5"/>
<evidence type="ECO:0000256" key="11">
    <source>
        <dbReference type="ARBA" id="ARBA00023303"/>
    </source>
</evidence>
<evidence type="ECO:0000256" key="9">
    <source>
        <dbReference type="ARBA" id="ARBA00023180"/>
    </source>
</evidence>